<sequence>MDTRSRKWTNKVLITLVMIAMTLSGIYGLNTIHNMALTGDNSFSLDEQDQSDYIKHTQMSLFDKWADQESNKVYYTQANHVSESLLNKIKKESFVKVTMKVKPYDKKMVTTTSTYGTENANYTGGRIEHFHIERDKTEKLNKDGSFKGWDPYDDYDEYSEYIVPQTEYYEFSGDNYTLRDIFPEQLLINDEKNQRLENADIEISLTKKALTEIENFRKGSTKQITMGIKTIIIVSIIEVIGTILLCILFALQEKRTRFFRGLDRLWWEIILVTATTLLGLAIALCFAIWEYTIEYTQGGITGSTIEMIMTLSYISVPFFIMAFAVCIQTTVWRIRQKNLLDSTFCLGYFRKWSRHAKTRRKLEDEAMSFAEKHARDRIRQYRVLRYILTVSTLACIIMGMSGMNIPSPLLFIAAVIFVFLIRYFSRYSDQYAKEQRDLSMLVDQIERISNGELTATTDISKESAYYEYSQKLTNIGQGMEKALETQMKGERMKIDLITNVSHDLKTPLTSIIGYVDLLSRDQTLSAESRDYVTILINKTERLKSIISDLFELAKATSGDAKVDLEEMDMKRLVEQTLGDMADQIEESGFAIRYQCEATHTRFIGDSSRMYRVVQNVIENALKYSLKGTRIFLRITEADQNIKLEVINTASYEMNFTEEEIMERFARAEKSRTSEGNGLGLSIADSFTKNCGGEFSIRIDGDQFLVTIQFKQYLEVNK</sequence>
<evidence type="ECO:0000256" key="1">
    <source>
        <dbReference type="ARBA" id="ARBA00000085"/>
    </source>
</evidence>
<dbReference type="GO" id="GO:0005886">
    <property type="term" value="C:plasma membrane"/>
    <property type="evidence" value="ECO:0007669"/>
    <property type="project" value="UniProtKB-SubCell"/>
</dbReference>
<keyword evidence="6 16" id="KW-0808">Transferase</keyword>
<dbReference type="InterPro" id="IPR036890">
    <property type="entry name" value="HATPase_C_sf"/>
</dbReference>
<evidence type="ECO:0000256" key="9">
    <source>
        <dbReference type="ARBA" id="ARBA00022777"/>
    </source>
</evidence>
<dbReference type="InterPro" id="IPR003661">
    <property type="entry name" value="HisK_dim/P_dom"/>
</dbReference>
<evidence type="ECO:0000256" key="3">
    <source>
        <dbReference type="ARBA" id="ARBA00012438"/>
    </source>
</evidence>
<feature type="transmembrane region" description="Helical" evidence="14">
    <location>
        <begin position="231"/>
        <end position="253"/>
    </location>
</feature>
<evidence type="ECO:0000256" key="6">
    <source>
        <dbReference type="ARBA" id="ARBA00022679"/>
    </source>
</evidence>
<keyword evidence="13 14" id="KW-0472">Membrane</keyword>
<dbReference type="PANTHER" id="PTHR45528:SF1">
    <property type="entry name" value="SENSOR HISTIDINE KINASE CPXA"/>
    <property type="match status" value="1"/>
</dbReference>
<dbReference type="PANTHER" id="PTHR45528">
    <property type="entry name" value="SENSOR HISTIDINE KINASE CPXA"/>
    <property type="match status" value="1"/>
</dbReference>
<dbReference type="InterPro" id="IPR008358">
    <property type="entry name" value="Sig_transdc_His_kin/Pase_MprB"/>
</dbReference>
<keyword evidence="5" id="KW-0597">Phosphoprotein</keyword>
<evidence type="ECO:0000256" key="11">
    <source>
        <dbReference type="ARBA" id="ARBA00022989"/>
    </source>
</evidence>
<evidence type="ECO:0000259" key="15">
    <source>
        <dbReference type="PROSITE" id="PS50109"/>
    </source>
</evidence>
<dbReference type="GO" id="GO:0000155">
    <property type="term" value="F:phosphorelay sensor kinase activity"/>
    <property type="evidence" value="ECO:0007669"/>
    <property type="project" value="InterPro"/>
</dbReference>
<dbReference type="InterPro" id="IPR003594">
    <property type="entry name" value="HATPase_dom"/>
</dbReference>
<dbReference type="CDD" id="cd00082">
    <property type="entry name" value="HisKA"/>
    <property type="match status" value="1"/>
</dbReference>
<feature type="transmembrane region" description="Helical" evidence="14">
    <location>
        <begin position="309"/>
        <end position="327"/>
    </location>
</feature>
<gene>
    <name evidence="16" type="primary">phoR_3</name>
    <name evidence="16" type="ORF">ERS852571_01225</name>
</gene>
<keyword evidence="8" id="KW-0547">Nucleotide-binding</keyword>
<evidence type="ECO:0000256" key="14">
    <source>
        <dbReference type="SAM" id="Phobius"/>
    </source>
</evidence>
<evidence type="ECO:0000256" key="5">
    <source>
        <dbReference type="ARBA" id="ARBA00022553"/>
    </source>
</evidence>
<feature type="transmembrane region" description="Helical" evidence="14">
    <location>
        <begin position="383"/>
        <end position="403"/>
    </location>
</feature>
<keyword evidence="4" id="KW-1003">Cell membrane</keyword>
<dbReference type="GO" id="GO:0005524">
    <property type="term" value="F:ATP binding"/>
    <property type="evidence" value="ECO:0007669"/>
    <property type="project" value="UniProtKB-KW"/>
</dbReference>
<keyword evidence="9" id="KW-0418">Kinase</keyword>
<dbReference type="EMBL" id="CYXY01000006">
    <property type="protein sequence ID" value="CUM89597.1"/>
    <property type="molecule type" value="Genomic_DNA"/>
</dbReference>
<dbReference type="Pfam" id="PF00512">
    <property type="entry name" value="HisKA"/>
    <property type="match status" value="1"/>
</dbReference>
<dbReference type="InterPro" id="IPR005467">
    <property type="entry name" value="His_kinase_dom"/>
</dbReference>
<dbReference type="RefSeq" id="WP_242855346.1">
    <property type="nucleotide sequence ID" value="NZ_CYXY01000006.1"/>
</dbReference>
<evidence type="ECO:0000256" key="2">
    <source>
        <dbReference type="ARBA" id="ARBA00004651"/>
    </source>
</evidence>
<feature type="transmembrane region" description="Helical" evidence="14">
    <location>
        <begin position="265"/>
        <end position="289"/>
    </location>
</feature>
<dbReference type="Proteomes" id="UP000095553">
    <property type="component" value="Unassembled WGS sequence"/>
</dbReference>
<evidence type="ECO:0000313" key="17">
    <source>
        <dbReference type="Proteomes" id="UP000095553"/>
    </source>
</evidence>
<dbReference type="Gene3D" id="1.10.287.130">
    <property type="match status" value="1"/>
</dbReference>
<organism evidence="16 17">
    <name type="scientific">Anaerostipes hadrus</name>
    <dbReference type="NCBI Taxonomy" id="649756"/>
    <lineage>
        <taxon>Bacteria</taxon>
        <taxon>Bacillati</taxon>
        <taxon>Bacillota</taxon>
        <taxon>Clostridia</taxon>
        <taxon>Lachnospirales</taxon>
        <taxon>Lachnospiraceae</taxon>
        <taxon>Anaerostipes</taxon>
    </lineage>
</organism>
<keyword evidence="7 14" id="KW-0812">Transmembrane</keyword>
<feature type="transmembrane region" description="Helical" evidence="14">
    <location>
        <begin position="12"/>
        <end position="29"/>
    </location>
</feature>
<dbReference type="InterPro" id="IPR036097">
    <property type="entry name" value="HisK_dim/P_sf"/>
</dbReference>
<evidence type="ECO:0000313" key="16">
    <source>
        <dbReference type="EMBL" id="CUM89597.1"/>
    </source>
</evidence>
<dbReference type="SMART" id="SM00387">
    <property type="entry name" value="HATPase_c"/>
    <property type="match status" value="1"/>
</dbReference>
<evidence type="ECO:0000256" key="7">
    <source>
        <dbReference type="ARBA" id="ARBA00022692"/>
    </source>
</evidence>
<feature type="transmembrane region" description="Helical" evidence="14">
    <location>
        <begin position="409"/>
        <end position="425"/>
    </location>
</feature>
<dbReference type="Pfam" id="PF02518">
    <property type="entry name" value="HATPase_c"/>
    <property type="match status" value="1"/>
</dbReference>
<dbReference type="EC" id="2.7.13.3" evidence="3"/>
<dbReference type="FunFam" id="1.10.287.130:FF:000001">
    <property type="entry name" value="Two-component sensor histidine kinase"/>
    <property type="match status" value="1"/>
</dbReference>
<dbReference type="PRINTS" id="PR01780">
    <property type="entry name" value="LANTIREGPROT"/>
</dbReference>
<dbReference type="AlphaFoldDB" id="A0A173SII5"/>
<accession>A0A173SII5</accession>
<keyword evidence="11 14" id="KW-1133">Transmembrane helix</keyword>
<dbReference type="Gene3D" id="3.30.565.10">
    <property type="entry name" value="Histidine kinase-like ATPase, C-terminal domain"/>
    <property type="match status" value="1"/>
</dbReference>
<evidence type="ECO:0000256" key="13">
    <source>
        <dbReference type="ARBA" id="ARBA00023136"/>
    </source>
</evidence>
<evidence type="ECO:0000256" key="4">
    <source>
        <dbReference type="ARBA" id="ARBA00022475"/>
    </source>
</evidence>
<name>A0A173SII5_ANAHA</name>
<evidence type="ECO:0000256" key="8">
    <source>
        <dbReference type="ARBA" id="ARBA00022741"/>
    </source>
</evidence>
<dbReference type="PROSITE" id="PS50109">
    <property type="entry name" value="HIS_KIN"/>
    <property type="match status" value="1"/>
</dbReference>
<keyword evidence="12" id="KW-0902">Two-component regulatory system</keyword>
<dbReference type="SUPFAM" id="SSF55874">
    <property type="entry name" value="ATPase domain of HSP90 chaperone/DNA topoisomerase II/histidine kinase"/>
    <property type="match status" value="1"/>
</dbReference>
<proteinExistence type="predicted"/>
<feature type="domain" description="Histidine kinase" evidence="15">
    <location>
        <begin position="499"/>
        <end position="713"/>
    </location>
</feature>
<dbReference type="SUPFAM" id="SSF47384">
    <property type="entry name" value="Homodimeric domain of signal transducing histidine kinase"/>
    <property type="match status" value="1"/>
</dbReference>
<evidence type="ECO:0000256" key="10">
    <source>
        <dbReference type="ARBA" id="ARBA00022840"/>
    </source>
</evidence>
<comment type="catalytic activity">
    <reaction evidence="1">
        <text>ATP + protein L-histidine = ADP + protein N-phospho-L-histidine.</text>
        <dbReference type="EC" id="2.7.13.3"/>
    </reaction>
</comment>
<protein>
    <recommendedName>
        <fullName evidence="3">histidine kinase</fullName>
        <ecNumber evidence="3">2.7.13.3</ecNumber>
    </recommendedName>
</protein>
<dbReference type="InterPro" id="IPR050398">
    <property type="entry name" value="HssS/ArlS-like"/>
</dbReference>
<dbReference type="SMART" id="SM00388">
    <property type="entry name" value="HisKA"/>
    <property type="match status" value="1"/>
</dbReference>
<evidence type="ECO:0000256" key="12">
    <source>
        <dbReference type="ARBA" id="ARBA00023012"/>
    </source>
</evidence>
<reference evidence="16 17" key="1">
    <citation type="submission" date="2015-09" db="EMBL/GenBank/DDBJ databases">
        <authorList>
            <consortium name="Pathogen Informatics"/>
        </authorList>
    </citation>
    <scope>NUCLEOTIDE SEQUENCE [LARGE SCALE GENOMIC DNA]</scope>
    <source>
        <strain evidence="16 17">2789STDY5834959</strain>
    </source>
</reference>
<comment type="subcellular location">
    <subcellularLocation>
        <location evidence="2">Cell membrane</location>
        <topology evidence="2">Multi-pass membrane protein</topology>
    </subcellularLocation>
</comment>
<keyword evidence="10" id="KW-0067">ATP-binding</keyword>